<dbReference type="Proteomes" id="UP000054988">
    <property type="component" value="Unassembled WGS sequence"/>
</dbReference>
<gene>
    <name evidence="1" type="ORF">WG66_11333</name>
</gene>
<evidence type="ECO:0000313" key="1">
    <source>
        <dbReference type="EMBL" id="KTB36089.1"/>
    </source>
</evidence>
<organism evidence="1 2">
    <name type="scientific">Moniliophthora roreri</name>
    <name type="common">Frosty pod rot fungus</name>
    <name type="synonym">Monilia roreri</name>
    <dbReference type="NCBI Taxonomy" id="221103"/>
    <lineage>
        <taxon>Eukaryota</taxon>
        <taxon>Fungi</taxon>
        <taxon>Dikarya</taxon>
        <taxon>Basidiomycota</taxon>
        <taxon>Agaricomycotina</taxon>
        <taxon>Agaricomycetes</taxon>
        <taxon>Agaricomycetidae</taxon>
        <taxon>Agaricales</taxon>
        <taxon>Marasmiineae</taxon>
        <taxon>Marasmiaceae</taxon>
        <taxon>Moniliophthora</taxon>
    </lineage>
</organism>
<dbReference type="EMBL" id="LATX01001927">
    <property type="protein sequence ID" value="KTB36089.1"/>
    <property type="molecule type" value="Genomic_DNA"/>
</dbReference>
<sequence length="80" mass="8885">MPACLLSKNISVFNGLQEAHSQLDNQILALSHSINLAQDSLKACVQDPYQLLQALIFLDPSFWASDTQISSLCWIQLVLL</sequence>
<name>A0A0W0FIE1_MONRR</name>
<accession>A0A0W0FIE1</accession>
<protein>
    <submittedName>
        <fullName evidence="1">Uncharacterized protein</fullName>
    </submittedName>
</protein>
<proteinExistence type="predicted"/>
<comment type="caution">
    <text evidence="1">The sequence shown here is derived from an EMBL/GenBank/DDBJ whole genome shotgun (WGS) entry which is preliminary data.</text>
</comment>
<reference evidence="1 2" key="1">
    <citation type="submission" date="2015-12" db="EMBL/GenBank/DDBJ databases">
        <title>Draft genome sequence of Moniliophthora roreri, the causal agent of frosty pod rot of cacao.</title>
        <authorList>
            <person name="Aime M.C."/>
            <person name="Diaz-Valderrama J.R."/>
            <person name="Kijpornyongpan T."/>
            <person name="Phillips-Mora W."/>
        </authorList>
    </citation>
    <scope>NUCLEOTIDE SEQUENCE [LARGE SCALE GENOMIC DNA]</scope>
    <source>
        <strain evidence="1 2">MCA 2952</strain>
    </source>
</reference>
<dbReference type="AlphaFoldDB" id="A0A0W0FIE1"/>
<evidence type="ECO:0000313" key="2">
    <source>
        <dbReference type="Proteomes" id="UP000054988"/>
    </source>
</evidence>